<dbReference type="OrthoDB" id="2929858at2"/>
<evidence type="ECO:0000313" key="3">
    <source>
        <dbReference type="Proteomes" id="UP000186905"/>
    </source>
</evidence>
<gene>
    <name evidence="2" type="ORF">BIT28_10940</name>
</gene>
<reference evidence="2 3" key="1">
    <citation type="submission" date="2016-09" db="EMBL/GenBank/DDBJ databases">
        <title>Photobacterium proteolyticum sp. nov. a protease producing bacterium isolated from ocean sediments of Laizhou Bay.</title>
        <authorList>
            <person name="Li Y."/>
        </authorList>
    </citation>
    <scope>NUCLEOTIDE SEQUENCE [LARGE SCALE GENOMIC DNA]</scope>
    <source>
        <strain evidence="2 3">13-12</strain>
    </source>
</reference>
<dbReference type="AlphaFoldDB" id="A0A1Q9G6T5"/>
<dbReference type="Proteomes" id="UP000186905">
    <property type="component" value="Unassembled WGS sequence"/>
</dbReference>
<evidence type="ECO:0000313" key="2">
    <source>
        <dbReference type="EMBL" id="OLQ70047.1"/>
    </source>
</evidence>
<accession>A0A1Q9G6T5</accession>
<dbReference type="EMBL" id="MJIL01000099">
    <property type="protein sequence ID" value="OLQ70047.1"/>
    <property type="molecule type" value="Genomic_DNA"/>
</dbReference>
<name>A0A1Q9G6T5_9GAMM</name>
<sequence length="281" mass="32043">MDVNVILELLNDSQVQEKIKSIIIGNKNDSKRFVSNQNSTSNVEVDNDCLVRENQILKKESEEMQGFIKKLKALLLGKDNEITDNISKIEMLESKIYSLQHLVKEKELEIVRLNGEVKSVNDLLATSENKHERTDEKLEWYRENFSEDIKVQDVYSEFSEQTKSSLSGIFKDSSPKGLISCGIQDKNIGNLWDYAKNEVVNGTNPDIAGVVKLFDLLFSRFIIAYPMYEIQPVKLGDEFDTQQHVRHNSSCNMSGIIDAVLLHGYLNTKTNKVIKPSIVRI</sequence>
<keyword evidence="1" id="KW-0175">Coiled coil</keyword>
<proteinExistence type="predicted"/>
<comment type="caution">
    <text evidence="2">The sequence shown here is derived from an EMBL/GenBank/DDBJ whole genome shotgun (WGS) entry which is preliminary data.</text>
</comment>
<evidence type="ECO:0000256" key="1">
    <source>
        <dbReference type="SAM" id="Coils"/>
    </source>
</evidence>
<keyword evidence="3" id="KW-1185">Reference proteome</keyword>
<dbReference type="RefSeq" id="WP_075768046.1">
    <property type="nucleotide sequence ID" value="NZ_MJIL01000099.1"/>
</dbReference>
<dbReference type="STRING" id="1903952.BIT28_10940"/>
<organism evidence="2 3">
    <name type="scientific">Photobacterium proteolyticum</name>
    <dbReference type="NCBI Taxonomy" id="1903952"/>
    <lineage>
        <taxon>Bacteria</taxon>
        <taxon>Pseudomonadati</taxon>
        <taxon>Pseudomonadota</taxon>
        <taxon>Gammaproteobacteria</taxon>
        <taxon>Vibrionales</taxon>
        <taxon>Vibrionaceae</taxon>
        <taxon>Photobacterium</taxon>
    </lineage>
</organism>
<feature type="coiled-coil region" evidence="1">
    <location>
        <begin position="89"/>
        <end position="123"/>
    </location>
</feature>
<protein>
    <submittedName>
        <fullName evidence="2">Uncharacterized protein</fullName>
    </submittedName>
</protein>